<feature type="compositionally biased region" description="Basic and acidic residues" evidence="1">
    <location>
        <begin position="1"/>
        <end position="10"/>
    </location>
</feature>
<name>A0A6J4MPL5_9HYPH</name>
<proteinExistence type="predicted"/>
<feature type="non-terminal residue" evidence="2">
    <location>
        <position position="58"/>
    </location>
</feature>
<evidence type="ECO:0000313" key="2">
    <source>
        <dbReference type="EMBL" id="CAA9365384.1"/>
    </source>
</evidence>
<accession>A0A6J4MPL5</accession>
<dbReference type="EMBL" id="CADCUC010000712">
    <property type="protein sequence ID" value="CAA9365384.1"/>
    <property type="molecule type" value="Genomic_DNA"/>
</dbReference>
<gene>
    <name evidence="2" type="ORF">AVDCRST_MAG90-3325</name>
</gene>
<sequence length="58" mass="6137">PRHDPRRRASLDAGLPLRSEEARGVARRLGLPEAAANNTCGGSMATDQRGRMPAGAQL</sequence>
<dbReference type="AlphaFoldDB" id="A0A6J4MPL5"/>
<organism evidence="2">
    <name type="scientific">uncultured Microvirga sp</name>
    <dbReference type="NCBI Taxonomy" id="412392"/>
    <lineage>
        <taxon>Bacteria</taxon>
        <taxon>Pseudomonadati</taxon>
        <taxon>Pseudomonadota</taxon>
        <taxon>Alphaproteobacteria</taxon>
        <taxon>Hyphomicrobiales</taxon>
        <taxon>Methylobacteriaceae</taxon>
        <taxon>Microvirga</taxon>
        <taxon>environmental samples</taxon>
    </lineage>
</organism>
<feature type="non-terminal residue" evidence="2">
    <location>
        <position position="1"/>
    </location>
</feature>
<evidence type="ECO:0000256" key="1">
    <source>
        <dbReference type="SAM" id="MobiDB-lite"/>
    </source>
</evidence>
<reference evidence="2" key="1">
    <citation type="submission" date="2020-02" db="EMBL/GenBank/DDBJ databases">
        <authorList>
            <person name="Meier V. D."/>
        </authorList>
    </citation>
    <scope>NUCLEOTIDE SEQUENCE</scope>
    <source>
        <strain evidence="2">AVDCRST_MAG90</strain>
    </source>
</reference>
<feature type="region of interest" description="Disordered" evidence="1">
    <location>
        <begin position="1"/>
        <end position="58"/>
    </location>
</feature>
<protein>
    <submittedName>
        <fullName evidence="2">ABC transporter, substrate-binding protein (Cluster 4, leucine/isoleucine/valine/benzoate)</fullName>
    </submittedName>
</protein>